<dbReference type="FunFam" id="3.30.420.40:FF:000334">
    <property type="entry name" value="Unplaced genomic scaffold supercont1.162, whole genome shotgun sequence"/>
    <property type="match status" value="1"/>
</dbReference>
<comment type="similarity">
    <text evidence="1">Belongs to the actin family.</text>
</comment>
<dbReference type="Proteomes" id="UP000235388">
    <property type="component" value="Unassembled WGS sequence"/>
</dbReference>
<reference evidence="5 6" key="1">
    <citation type="submission" date="2017-11" db="EMBL/GenBank/DDBJ databases">
        <title>De novo assembly and phasing of dikaryotic genomes from two isolates of Puccinia coronata f. sp. avenae, the causal agent of oat crown rust.</title>
        <authorList>
            <person name="Miller M.E."/>
            <person name="Zhang Y."/>
            <person name="Omidvar V."/>
            <person name="Sperschneider J."/>
            <person name="Schwessinger B."/>
            <person name="Raley C."/>
            <person name="Palmer J.M."/>
            <person name="Garnica D."/>
            <person name="Upadhyaya N."/>
            <person name="Rathjen J."/>
            <person name="Taylor J.M."/>
            <person name="Park R.F."/>
            <person name="Dodds P.N."/>
            <person name="Hirsch C.D."/>
            <person name="Kianian S.F."/>
            <person name="Figueroa M."/>
        </authorList>
    </citation>
    <scope>NUCLEOTIDE SEQUENCE [LARGE SCALE GENOMIC DNA]</scope>
    <source>
        <strain evidence="3">12NC29</strain>
        <strain evidence="4">12SD80</strain>
    </source>
</reference>
<feature type="region of interest" description="Disordered" evidence="2">
    <location>
        <begin position="289"/>
        <end position="314"/>
    </location>
</feature>
<comment type="caution">
    <text evidence="4">The sequence shown here is derived from an EMBL/GenBank/DDBJ whole genome shotgun (WGS) entry which is preliminary data.</text>
</comment>
<evidence type="ECO:0000256" key="2">
    <source>
        <dbReference type="SAM" id="MobiDB-lite"/>
    </source>
</evidence>
<gene>
    <name evidence="3" type="ORF">PCANC_22148</name>
    <name evidence="4" type="ORF">PCASD_12919</name>
</gene>
<evidence type="ECO:0008006" key="7">
    <source>
        <dbReference type="Google" id="ProtNLM"/>
    </source>
</evidence>
<name>A0A2N5UA08_9BASI</name>
<feature type="compositionally biased region" description="Low complexity" evidence="2">
    <location>
        <begin position="459"/>
        <end position="470"/>
    </location>
</feature>
<accession>A0A2N5UA08</accession>
<evidence type="ECO:0000313" key="4">
    <source>
        <dbReference type="EMBL" id="PLW34565.1"/>
    </source>
</evidence>
<evidence type="ECO:0000313" key="6">
    <source>
        <dbReference type="Proteomes" id="UP000235392"/>
    </source>
</evidence>
<feature type="compositionally biased region" description="Polar residues" evidence="2">
    <location>
        <begin position="292"/>
        <end position="302"/>
    </location>
</feature>
<dbReference type="Gene3D" id="3.90.640.10">
    <property type="entry name" value="Actin, Chain A, domain 4"/>
    <property type="match status" value="1"/>
</dbReference>
<dbReference type="AlphaFoldDB" id="A0A2N5UA08"/>
<keyword evidence="5" id="KW-1185">Reference proteome</keyword>
<dbReference type="SMART" id="SM00268">
    <property type="entry name" value="ACTIN"/>
    <property type="match status" value="1"/>
</dbReference>
<evidence type="ECO:0000256" key="1">
    <source>
        <dbReference type="RuleBase" id="RU000487"/>
    </source>
</evidence>
<sequence>MPADSPARAFQRSPRTPRPVQLAGQPPPSTSNLSRTIHHPSHLRTGPSPAYTTNLRSRHSLYGTDDRVILDLGSQVWKAGFSSETSPRLVISVCQLCKPILGSSDSIWNIHACPSISLIADAIAIGLTRLFFNHLMIDPKQRKVILIENPLIPTSLRSEIAIVLFDQLHVPSIAFTPSPVLSLMACGILTGLVIDVGNLETWVIPVYMSRPLFPMIKSTRRAGARLTARLTVLLTRFAQYLTIPKFGQSSLSTNTPKISKPTPIPPGLLTPAVVEDIKTRLLFVSQDRPKLGNQTEASTQSLSKEETNNELKEEQDLNQDYSELNDHQLLDTLERIYKQSTSPQTQDMVYKLPIIQPSQSNPRAPCVGVIRIPGWIRERASEILFNPTISQARIEKEEEESLSIPEVILESLLKLPIDLRRPIIRNLVVSGGGAMLPGFLSRLKSELILTLEEFQVPPSVSSSDELSSSPTKKSKKQHQVRQWLHHRRKYSPLHPLSGELKILNHFEDAADPPANMDAPARSSSARPPQFQMNLLAWIGGSLAGSMKIGGQEVIRERWDSVVESSLVSQELELHHESSSGGANLLGGGFVTLDELDEEEDEENEEQIEYQRKLVGLRIASSILPDWATLSLN</sequence>
<dbReference type="InterPro" id="IPR043129">
    <property type="entry name" value="ATPase_NBD"/>
</dbReference>
<dbReference type="SUPFAM" id="SSF53067">
    <property type="entry name" value="Actin-like ATPase domain"/>
    <property type="match status" value="2"/>
</dbReference>
<organism evidence="4 6">
    <name type="scientific">Puccinia coronata f. sp. avenae</name>
    <dbReference type="NCBI Taxonomy" id="200324"/>
    <lineage>
        <taxon>Eukaryota</taxon>
        <taxon>Fungi</taxon>
        <taxon>Dikarya</taxon>
        <taxon>Basidiomycota</taxon>
        <taxon>Pucciniomycotina</taxon>
        <taxon>Pucciniomycetes</taxon>
        <taxon>Pucciniales</taxon>
        <taxon>Pucciniaceae</taxon>
        <taxon>Puccinia</taxon>
    </lineage>
</organism>
<proteinExistence type="inferred from homology"/>
<dbReference type="Pfam" id="PF00022">
    <property type="entry name" value="Actin"/>
    <property type="match status" value="1"/>
</dbReference>
<dbReference type="InterPro" id="IPR004000">
    <property type="entry name" value="Actin"/>
</dbReference>
<feature type="compositionally biased region" description="Basic and acidic residues" evidence="2">
    <location>
        <begin position="303"/>
        <end position="314"/>
    </location>
</feature>
<dbReference type="STRING" id="200324.A0A2N5UA08"/>
<dbReference type="EMBL" id="PGCJ01000386">
    <property type="protein sequence ID" value="PLW30181.1"/>
    <property type="molecule type" value="Genomic_DNA"/>
</dbReference>
<dbReference type="Proteomes" id="UP000235392">
    <property type="component" value="Unassembled WGS sequence"/>
</dbReference>
<feature type="region of interest" description="Disordered" evidence="2">
    <location>
        <begin position="1"/>
        <end position="50"/>
    </location>
</feature>
<evidence type="ECO:0000313" key="3">
    <source>
        <dbReference type="EMBL" id="PLW30181.1"/>
    </source>
</evidence>
<dbReference type="OrthoDB" id="337660at2759"/>
<dbReference type="CDD" id="cd10207">
    <property type="entry name" value="ASKHA_NBD_Arp10"/>
    <property type="match status" value="1"/>
</dbReference>
<dbReference type="Gene3D" id="3.30.420.40">
    <property type="match status" value="2"/>
</dbReference>
<evidence type="ECO:0000313" key="5">
    <source>
        <dbReference type="Proteomes" id="UP000235388"/>
    </source>
</evidence>
<dbReference type="EMBL" id="PGCI01000195">
    <property type="protein sequence ID" value="PLW34565.1"/>
    <property type="molecule type" value="Genomic_DNA"/>
</dbReference>
<feature type="region of interest" description="Disordered" evidence="2">
    <location>
        <begin position="459"/>
        <end position="479"/>
    </location>
</feature>
<dbReference type="PANTHER" id="PTHR11937">
    <property type="entry name" value="ACTIN"/>
    <property type="match status" value="1"/>
</dbReference>
<protein>
    <recommendedName>
        <fullName evidence="7">Actin-related protein 10</fullName>
    </recommendedName>
</protein>